<name>A0A8S5STU2_9CAUD</name>
<sequence length="51" mass="5672">MKSLVAVIAFHLPMKVFMVMAFAAIKKKAQFVGNGVININTDNYGNRRKTS</sequence>
<dbReference type="EMBL" id="BK032679">
    <property type="protein sequence ID" value="DAF54433.1"/>
    <property type="molecule type" value="Genomic_DNA"/>
</dbReference>
<evidence type="ECO:0000313" key="1">
    <source>
        <dbReference type="EMBL" id="DAF54433.1"/>
    </source>
</evidence>
<protein>
    <submittedName>
        <fullName evidence="1">Uncharacterized protein</fullName>
    </submittedName>
</protein>
<accession>A0A8S5STU2</accession>
<reference evidence="1" key="1">
    <citation type="journal article" date="2021" name="Proc. Natl. Acad. Sci. U.S.A.">
        <title>A Catalog of Tens of Thousands of Viruses from Human Metagenomes Reveals Hidden Associations with Chronic Diseases.</title>
        <authorList>
            <person name="Tisza M.J."/>
            <person name="Buck C.B."/>
        </authorList>
    </citation>
    <scope>NUCLEOTIDE SEQUENCE</scope>
    <source>
        <strain evidence="1">CtKwY15</strain>
    </source>
</reference>
<proteinExistence type="predicted"/>
<organism evidence="1">
    <name type="scientific">Siphoviridae sp. ctKwY15</name>
    <dbReference type="NCBI Taxonomy" id="2827843"/>
    <lineage>
        <taxon>Viruses</taxon>
        <taxon>Duplodnaviria</taxon>
        <taxon>Heunggongvirae</taxon>
        <taxon>Uroviricota</taxon>
        <taxon>Caudoviricetes</taxon>
    </lineage>
</organism>